<dbReference type="UniPathway" id="UPA00035">
    <property type="reaction ID" value="UER00043"/>
</dbReference>
<feature type="domain" description="Indole-3-glycerol phosphate synthase" evidence="10">
    <location>
        <begin position="13"/>
        <end position="262"/>
    </location>
</feature>
<evidence type="ECO:0000313" key="11">
    <source>
        <dbReference type="EMBL" id="CDI40801.1"/>
    </source>
</evidence>
<evidence type="ECO:0000256" key="5">
    <source>
        <dbReference type="ARBA" id="ARBA00022793"/>
    </source>
</evidence>
<dbReference type="PROSITE" id="PS00614">
    <property type="entry name" value="IGPS"/>
    <property type="match status" value="1"/>
</dbReference>
<dbReference type="CDD" id="cd00331">
    <property type="entry name" value="IGPS"/>
    <property type="match status" value="1"/>
</dbReference>
<dbReference type="SUPFAM" id="SSF51366">
    <property type="entry name" value="Ribulose-phoshate binding barrel"/>
    <property type="match status" value="1"/>
</dbReference>
<keyword evidence="7 9" id="KW-0057">Aromatic amino acid biosynthesis</keyword>
<dbReference type="InterPro" id="IPR013798">
    <property type="entry name" value="Indole-3-glycerol_P_synth_dom"/>
</dbReference>
<organism evidence="11 12">
    <name type="scientific">Tepidanaerobacter acetatoxydans (strain DSM 21804 / JCM 16047 / Re1)</name>
    <dbReference type="NCBI Taxonomy" id="1209989"/>
    <lineage>
        <taxon>Bacteria</taxon>
        <taxon>Bacillati</taxon>
        <taxon>Bacillota</taxon>
        <taxon>Clostridia</taxon>
        <taxon>Thermosediminibacterales</taxon>
        <taxon>Tepidanaerobacteraceae</taxon>
        <taxon>Tepidanaerobacter</taxon>
    </lineage>
</organism>
<gene>
    <name evidence="9 11" type="primary">trpC</name>
    <name evidence="11" type="ordered locus">TEPIRE1_1749</name>
</gene>
<dbReference type="InterPro" id="IPR013785">
    <property type="entry name" value="Aldolase_TIM"/>
</dbReference>
<keyword evidence="5 9" id="KW-0210">Decarboxylase</keyword>
<dbReference type="Gene3D" id="3.20.20.70">
    <property type="entry name" value="Aldolase class I"/>
    <property type="match status" value="1"/>
</dbReference>
<dbReference type="InterPro" id="IPR011060">
    <property type="entry name" value="RibuloseP-bd_barrel"/>
</dbReference>
<evidence type="ECO:0000256" key="4">
    <source>
        <dbReference type="ARBA" id="ARBA00022605"/>
    </source>
</evidence>
<evidence type="ECO:0000313" key="12">
    <source>
        <dbReference type="Proteomes" id="UP000010802"/>
    </source>
</evidence>
<name>U4QL22_TEPAE</name>
<dbReference type="Proteomes" id="UP000010802">
    <property type="component" value="Chromosome"/>
</dbReference>
<dbReference type="HAMAP" id="MF_00134_B">
    <property type="entry name" value="IGPS_B"/>
    <property type="match status" value="1"/>
</dbReference>
<evidence type="ECO:0000256" key="9">
    <source>
        <dbReference type="HAMAP-Rule" id="MF_00134"/>
    </source>
</evidence>
<dbReference type="PANTHER" id="PTHR22854:SF2">
    <property type="entry name" value="INDOLE-3-GLYCEROL-PHOSPHATE SYNTHASE"/>
    <property type="match status" value="1"/>
</dbReference>
<protein>
    <recommendedName>
        <fullName evidence="9">Indole-3-glycerol phosphate synthase</fullName>
        <shortName evidence="9">IGPS</shortName>
        <ecNumber evidence="9">4.1.1.48</ecNumber>
    </recommendedName>
</protein>
<comment type="catalytic activity">
    <reaction evidence="1 9">
        <text>1-(2-carboxyphenylamino)-1-deoxy-D-ribulose 5-phosphate + H(+) = (1S,2R)-1-C-(indol-3-yl)glycerol 3-phosphate + CO2 + H2O</text>
        <dbReference type="Rhea" id="RHEA:23476"/>
        <dbReference type="ChEBI" id="CHEBI:15377"/>
        <dbReference type="ChEBI" id="CHEBI:15378"/>
        <dbReference type="ChEBI" id="CHEBI:16526"/>
        <dbReference type="ChEBI" id="CHEBI:58613"/>
        <dbReference type="ChEBI" id="CHEBI:58866"/>
        <dbReference type="EC" id="4.1.1.48"/>
    </reaction>
</comment>
<dbReference type="AlphaFoldDB" id="U4QL22"/>
<dbReference type="eggNOG" id="COG0134">
    <property type="taxonomic scope" value="Bacteria"/>
</dbReference>
<evidence type="ECO:0000256" key="6">
    <source>
        <dbReference type="ARBA" id="ARBA00022822"/>
    </source>
</evidence>
<keyword evidence="12" id="KW-1185">Reference proteome</keyword>
<keyword evidence="6 9" id="KW-0822">Tryptophan biosynthesis</keyword>
<dbReference type="GO" id="GO:0000162">
    <property type="term" value="P:L-tryptophan biosynthetic process"/>
    <property type="evidence" value="ECO:0007669"/>
    <property type="project" value="UniProtKB-UniRule"/>
</dbReference>
<dbReference type="EMBL" id="HF563609">
    <property type="protein sequence ID" value="CDI40801.1"/>
    <property type="molecule type" value="Genomic_DNA"/>
</dbReference>
<keyword evidence="11" id="KW-0413">Isomerase</keyword>
<keyword evidence="8 9" id="KW-0456">Lyase</keyword>
<dbReference type="KEGG" id="tae:TepiRe1_1749"/>
<evidence type="ECO:0000259" key="10">
    <source>
        <dbReference type="Pfam" id="PF00218"/>
    </source>
</evidence>
<evidence type="ECO:0000256" key="3">
    <source>
        <dbReference type="ARBA" id="ARBA00008737"/>
    </source>
</evidence>
<proteinExistence type="inferred from homology"/>
<dbReference type="PANTHER" id="PTHR22854">
    <property type="entry name" value="TRYPTOPHAN BIOSYNTHESIS PROTEIN"/>
    <property type="match status" value="1"/>
</dbReference>
<evidence type="ECO:0000256" key="7">
    <source>
        <dbReference type="ARBA" id="ARBA00023141"/>
    </source>
</evidence>
<dbReference type="InterPro" id="IPR001468">
    <property type="entry name" value="Indole-3-GlycerolPSynthase_CS"/>
</dbReference>
<dbReference type="EC" id="4.1.1.48" evidence="9"/>
<dbReference type="STRING" id="1209989.TepRe1_1625"/>
<dbReference type="InterPro" id="IPR045186">
    <property type="entry name" value="Indole-3-glycerol_P_synth"/>
</dbReference>
<dbReference type="HOGENOM" id="CLU_034247_2_0_9"/>
<dbReference type="NCBIfam" id="NF001377">
    <property type="entry name" value="PRK00278.2-4"/>
    <property type="match status" value="1"/>
</dbReference>
<evidence type="ECO:0000256" key="1">
    <source>
        <dbReference type="ARBA" id="ARBA00001633"/>
    </source>
</evidence>
<accession>U4QL22</accession>
<dbReference type="Pfam" id="PF00218">
    <property type="entry name" value="IGPS"/>
    <property type="match status" value="1"/>
</dbReference>
<sequence length="270" mass="30074">MNNQIDRSVDVILDELAAYAKKRVKRAKETVCLEEMREKAMSLPRGDFYFRHVLESPGMSFICEIKKASPSKGIISEDFPYRKIVKEYEAAGADCISCLTEPKWFMGSDEIFCQIRSDTYLPMLRKDFTIDEYQLYEAKCMGADAILLICALLNTSAMANFLDICEEMGICALVEAHDEKEIESAVSAGARLIGVNNRNLKDFTVDLNNAARLRDKVPPEAIFVAESGVHSSADIVFLKAIGADAVLIGESLMKASDKKSVLESFRRAAQ</sequence>
<comment type="pathway">
    <text evidence="2 9">Amino-acid biosynthesis; L-tryptophan biosynthesis; L-tryptophan from chorismate: step 4/5.</text>
</comment>
<dbReference type="FunFam" id="3.20.20.70:FF:000024">
    <property type="entry name" value="Indole-3-glycerol phosphate synthase"/>
    <property type="match status" value="1"/>
</dbReference>
<comment type="similarity">
    <text evidence="3 9">Belongs to the TrpC family.</text>
</comment>
<reference evidence="12" key="1">
    <citation type="journal article" date="2013" name="Genome Announc.">
        <title>First genome sequence of a syntrophic acetate-oxidizing bacterium, Tepidanaerobacter acetatoxydans strain Re1.</title>
        <authorList>
            <person name="Manzoor S."/>
            <person name="Bongcam-Rudloff E."/>
            <person name="Schnurer A."/>
            <person name="Muller B."/>
        </authorList>
    </citation>
    <scope>NUCLEOTIDE SEQUENCE [LARGE SCALE GENOMIC DNA]</scope>
    <source>
        <strain evidence="12">Re1</strain>
    </source>
</reference>
<dbReference type="GO" id="GO:0004425">
    <property type="term" value="F:indole-3-glycerol-phosphate synthase activity"/>
    <property type="evidence" value="ECO:0007669"/>
    <property type="project" value="UniProtKB-UniRule"/>
</dbReference>
<evidence type="ECO:0000256" key="2">
    <source>
        <dbReference type="ARBA" id="ARBA00004696"/>
    </source>
</evidence>
<dbReference type="GO" id="GO:0004640">
    <property type="term" value="F:phosphoribosylanthranilate isomerase activity"/>
    <property type="evidence" value="ECO:0007669"/>
    <property type="project" value="TreeGrafter"/>
</dbReference>
<evidence type="ECO:0000256" key="8">
    <source>
        <dbReference type="ARBA" id="ARBA00023239"/>
    </source>
</evidence>
<keyword evidence="4 9" id="KW-0028">Amino-acid biosynthesis</keyword>